<name>A0A2G9TB89_TELCI</name>
<organism evidence="1 2">
    <name type="scientific">Teladorsagia circumcincta</name>
    <name type="common">Brown stomach worm</name>
    <name type="synonym">Ostertagia circumcincta</name>
    <dbReference type="NCBI Taxonomy" id="45464"/>
    <lineage>
        <taxon>Eukaryota</taxon>
        <taxon>Metazoa</taxon>
        <taxon>Ecdysozoa</taxon>
        <taxon>Nematoda</taxon>
        <taxon>Chromadorea</taxon>
        <taxon>Rhabditida</taxon>
        <taxon>Rhabditina</taxon>
        <taxon>Rhabditomorpha</taxon>
        <taxon>Strongyloidea</taxon>
        <taxon>Trichostrongylidae</taxon>
        <taxon>Teladorsagia</taxon>
    </lineage>
</organism>
<reference evidence="1 2" key="1">
    <citation type="submission" date="2015-09" db="EMBL/GenBank/DDBJ databases">
        <title>Draft genome of the parasitic nematode Teladorsagia circumcincta isolate WARC Sus (inbred).</title>
        <authorList>
            <person name="Mitreva M."/>
        </authorList>
    </citation>
    <scope>NUCLEOTIDE SEQUENCE [LARGE SCALE GENOMIC DNA]</scope>
    <source>
        <strain evidence="1 2">S</strain>
    </source>
</reference>
<dbReference type="EMBL" id="KZ387713">
    <property type="protein sequence ID" value="PIO55237.1"/>
    <property type="molecule type" value="Genomic_DNA"/>
</dbReference>
<evidence type="ECO:0000313" key="1">
    <source>
        <dbReference type="EMBL" id="PIO55237.1"/>
    </source>
</evidence>
<protein>
    <submittedName>
        <fullName evidence="1">Uncharacterized protein</fullName>
    </submittedName>
</protein>
<feature type="non-terminal residue" evidence="1">
    <location>
        <position position="1"/>
    </location>
</feature>
<dbReference type="OrthoDB" id="420195at2759"/>
<sequence length="95" mass="10932">VMDQAKAKAKPRLTEEERAALAKKLDDDLEHFMEEMAAKKAAEQTEKKPFDFDEWCRDIDQHPAFMKDLDAGINGQYADTLSALQVRLHYESSFL</sequence>
<proteinExistence type="predicted"/>
<dbReference type="AlphaFoldDB" id="A0A2G9TB89"/>
<keyword evidence="2" id="KW-1185">Reference proteome</keyword>
<accession>A0A2G9TB89</accession>
<evidence type="ECO:0000313" key="2">
    <source>
        <dbReference type="Proteomes" id="UP000230423"/>
    </source>
</evidence>
<dbReference type="Proteomes" id="UP000230423">
    <property type="component" value="Unassembled WGS sequence"/>
</dbReference>
<gene>
    <name evidence="1" type="ORF">TELCIR_23377</name>
</gene>